<accession>A0AAV9GIT3</accession>
<keyword evidence="3" id="KW-1185">Reference proteome</keyword>
<reference evidence="2" key="1">
    <citation type="journal article" date="2023" name="Mol. Phylogenet. Evol.">
        <title>Genome-scale phylogeny and comparative genomics of the fungal order Sordariales.</title>
        <authorList>
            <person name="Hensen N."/>
            <person name="Bonometti L."/>
            <person name="Westerberg I."/>
            <person name="Brannstrom I.O."/>
            <person name="Guillou S."/>
            <person name="Cros-Aarteil S."/>
            <person name="Calhoun S."/>
            <person name="Haridas S."/>
            <person name="Kuo A."/>
            <person name="Mondo S."/>
            <person name="Pangilinan J."/>
            <person name="Riley R."/>
            <person name="LaButti K."/>
            <person name="Andreopoulos B."/>
            <person name="Lipzen A."/>
            <person name="Chen C."/>
            <person name="Yan M."/>
            <person name="Daum C."/>
            <person name="Ng V."/>
            <person name="Clum A."/>
            <person name="Steindorff A."/>
            <person name="Ohm R.A."/>
            <person name="Martin F."/>
            <person name="Silar P."/>
            <person name="Natvig D.O."/>
            <person name="Lalanne C."/>
            <person name="Gautier V."/>
            <person name="Ament-Velasquez S.L."/>
            <person name="Kruys A."/>
            <person name="Hutchinson M.I."/>
            <person name="Powell A.J."/>
            <person name="Barry K."/>
            <person name="Miller A.N."/>
            <person name="Grigoriev I.V."/>
            <person name="Debuchy R."/>
            <person name="Gladieux P."/>
            <person name="Hiltunen Thoren M."/>
            <person name="Johannesson H."/>
        </authorList>
    </citation>
    <scope>NUCLEOTIDE SEQUENCE</scope>
    <source>
        <strain evidence="2">PSN243</strain>
    </source>
</reference>
<evidence type="ECO:0000256" key="1">
    <source>
        <dbReference type="SAM" id="MobiDB-lite"/>
    </source>
</evidence>
<feature type="compositionally biased region" description="Low complexity" evidence="1">
    <location>
        <begin position="927"/>
        <end position="938"/>
    </location>
</feature>
<reference evidence="2" key="2">
    <citation type="submission" date="2023-05" db="EMBL/GenBank/DDBJ databases">
        <authorList>
            <consortium name="Lawrence Berkeley National Laboratory"/>
            <person name="Steindorff A."/>
            <person name="Hensen N."/>
            <person name="Bonometti L."/>
            <person name="Westerberg I."/>
            <person name="Brannstrom I.O."/>
            <person name="Guillou S."/>
            <person name="Cros-Aarteil S."/>
            <person name="Calhoun S."/>
            <person name="Haridas S."/>
            <person name="Kuo A."/>
            <person name="Mondo S."/>
            <person name="Pangilinan J."/>
            <person name="Riley R."/>
            <person name="Labutti K."/>
            <person name="Andreopoulos B."/>
            <person name="Lipzen A."/>
            <person name="Chen C."/>
            <person name="Yanf M."/>
            <person name="Daum C."/>
            <person name="Ng V."/>
            <person name="Clum A."/>
            <person name="Ohm R."/>
            <person name="Martin F."/>
            <person name="Silar P."/>
            <person name="Natvig D."/>
            <person name="Lalanne C."/>
            <person name="Gautier V."/>
            <person name="Ament-Velasquez S.L."/>
            <person name="Kruys A."/>
            <person name="Hutchinson M.I."/>
            <person name="Powell A.J."/>
            <person name="Barry K."/>
            <person name="Miller A.N."/>
            <person name="Grigoriev I.V."/>
            <person name="Debuchy R."/>
            <person name="Gladieux P."/>
            <person name="Thoren M.H."/>
            <person name="Johannesson H."/>
        </authorList>
    </citation>
    <scope>NUCLEOTIDE SEQUENCE</scope>
    <source>
        <strain evidence="2">PSN243</strain>
    </source>
</reference>
<feature type="region of interest" description="Disordered" evidence="1">
    <location>
        <begin position="914"/>
        <end position="1000"/>
    </location>
</feature>
<feature type="compositionally biased region" description="Polar residues" evidence="1">
    <location>
        <begin position="939"/>
        <end position="953"/>
    </location>
</feature>
<feature type="compositionally biased region" description="Low complexity" evidence="1">
    <location>
        <begin position="964"/>
        <end position="986"/>
    </location>
</feature>
<proteinExistence type="predicted"/>
<dbReference type="EMBL" id="MU865943">
    <property type="protein sequence ID" value="KAK4448373.1"/>
    <property type="molecule type" value="Genomic_DNA"/>
</dbReference>
<organism evidence="2 3">
    <name type="scientific">Podospora aff. communis PSN243</name>
    <dbReference type="NCBI Taxonomy" id="3040156"/>
    <lineage>
        <taxon>Eukaryota</taxon>
        <taxon>Fungi</taxon>
        <taxon>Dikarya</taxon>
        <taxon>Ascomycota</taxon>
        <taxon>Pezizomycotina</taxon>
        <taxon>Sordariomycetes</taxon>
        <taxon>Sordariomycetidae</taxon>
        <taxon>Sordariales</taxon>
        <taxon>Podosporaceae</taxon>
        <taxon>Podospora</taxon>
    </lineage>
</organism>
<evidence type="ECO:0000313" key="3">
    <source>
        <dbReference type="Proteomes" id="UP001321760"/>
    </source>
</evidence>
<protein>
    <submittedName>
        <fullName evidence="2">Uncharacterized protein</fullName>
    </submittedName>
</protein>
<evidence type="ECO:0000313" key="2">
    <source>
        <dbReference type="EMBL" id="KAK4448373.1"/>
    </source>
</evidence>
<gene>
    <name evidence="2" type="ORF">QBC34DRAFT_327770</name>
</gene>
<comment type="caution">
    <text evidence="2">The sequence shown here is derived from an EMBL/GenBank/DDBJ whole genome shotgun (WGS) entry which is preliminary data.</text>
</comment>
<name>A0AAV9GIT3_9PEZI</name>
<dbReference type="Proteomes" id="UP001321760">
    <property type="component" value="Unassembled WGS sequence"/>
</dbReference>
<sequence length="1057" mass="117494">MAEAHRDDLKLEKLDVRAVYSDEGSVNGAELDTYKVELVDNLVKNVRLVQAEPEALEGIFVELPSLLKAFALTLGQPGSTKIERDVMYFIHKYREDLSRRFKESMLNIPEDDLPQREADQVDAEAISSRVREWLVGLDHSDPAETSQPHEALSAFVLPDHDDVSLPDKRGYREVVFGAPAYKTLVARLKRRAKLTQLAETDAMMSIRRRILRELPYEWHISRRSESERYTMTLRVAWNPQSFFQDQYQESGAAAELVPRVITLTGSADDAQALPCSDYLCQTWPTTGPHVLNAVKRSVETEERVSTNLPDGSEINVVCSARPERQLQVLATGTADFLAEIGEIVAWLAAAMQLSPSEDTLAYCTPRIGRSSKFAGDGTFHCTIELDMTISQKLRDNPGNCWHGMFRNPVVVRGFPIPRRPRARTDLEIPLDMAAHLADARRLHDFMGRFYLKGFSAMLAVVEVVGDVVLWHLHYSPAGRRISYLEADGNPQVGTVNANILKASRHVIGWCSHASYLAGDSSANYDIRSSRLPMQGREFALEKVSFSVGQIVTGGCQFSIGKKDAPVHISKQSYVAKLQWIEQRHIVMWDEEDKCGWLVKGTSALLHLLRASLEHCRKDKFSAEFLFDAKDFREPHLRFRNDSAIEALVSTHNRSLRLYKLDEKSFDETVEWPSGKKETVTKTRTSYMTVEDRVLDLFESLEKLIDHESQGEAEAKGVNMKPRLRNKLHGWDFRDVATNRDPLYLRVATLPSSGRAWTDFAKSIRAVTLFGRGYGQLLLPSRVVPRAEQLLWQTVPTGTGFLTACTADLRDVVDNEGDRTTEPLTLSLGVAWHNPLQHDPFTMGTGFDPETWSPVQELLPTSFSLRAIFSRKSGTFDIDSCQHGAAIFGRSKSPIFTWPDIPDVKLEYSTTSGLAESTEGQARPANAISSGSTSSDGISRQQTVCLDAQDTSMTSPIGGVGRSGSGQSSTLLGSGAAGDSGSSSQLSAEEDSNRGSLTPFATLWPTKKRAASQMSGEETEKRAIAKKLKSVSLSSGLLRGVRGRFSFGELGYTTCCQR</sequence>
<dbReference type="AlphaFoldDB" id="A0AAV9GIT3"/>